<name>A0ABD6XYF4_ENTAG</name>
<protein>
    <recommendedName>
        <fullName evidence="3">DUF4132 domain-containing protein</fullName>
    </recommendedName>
</protein>
<evidence type="ECO:0000313" key="1">
    <source>
        <dbReference type="EMBL" id="PWJ83555.1"/>
    </source>
</evidence>
<evidence type="ECO:0008006" key="3">
    <source>
        <dbReference type="Google" id="ProtNLM"/>
    </source>
</evidence>
<organism evidence="1 2">
    <name type="scientific">Enterobacter agglomerans</name>
    <name type="common">Erwinia herbicola</name>
    <name type="synonym">Pantoea agglomerans</name>
    <dbReference type="NCBI Taxonomy" id="549"/>
    <lineage>
        <taxon>Bacteria</taxon>
        <taxon>Pseudomonadati</taxon>
        <taxon>Pseudomonadota</taxon>
        <taxon>Gammaproteobacteria</taxon>
        <taxon>Enterobacterales</taxon>
        <taxon>Erwiniaceae</taxon>
        <taxon>Pantoea</taxon>
        <taxon>Pantoea agglomerans group</taxon>
    </lineage>
</organism>
<gene>
    <name evidence="1" type="ORF">C7430_1011142</name>
</gene>
<comment type="caution">
    <text evidence="1">The sequence shown here is derived from an EMBL/GenBank/DDBJ whole genome shotgun (WGS) entry which is preliminary data.</text>
</comment>
<accession>A0ABD6XYF4</accession>
<dbReference type="AlphaFoldDB" id="A0ABD6XYF4"/>
<dbReference type="RefSeq" id="WP_109651035.1">
    <property type="nucleotide sequence ID" value="NZ_CP134761.1"/>
</dbReference>
<dbReference type="Proteomes" id="UP000245996">
    <property type="component" value="Unassembled WGS sequence"/>
</dbReference>
<evidence type="ECO:0000313" key="2">
    <source>
        <dbReference type="Proteomes" id="UP000245996"/>
    </source>
</evidence>
<proteinExistence type="predicted"/>
<dbReference type="EMBL" id="QGHE01000001">
    <property type="protein sequence ID" value="PWJ83555.1"/>
    <property type="molecule type" value="Genomic_DNA"/>
</dbReference>
<sequence>MEFDEWMSNVREIELTTGSPLKVTRSVWTIIEKKKWWAAVSHNILESYLNSFCNMAMKVLPSFEDEHENDDFFIFKDSKNNYSKVLKSNITETMALLTNVQDKMRSEVSFAARHKVENVVRKILEGPDWKVWTELNAQLPNIAESSPELFITLLEEKLEKIEGRGGGLFGGESIDFSRKNPATGILWALETLSWNESRLVRCVLLLSALVEFSRFENWPNKPVNSLINVFLPWHSYTNASWLKKKVALRCIKEQFPDVFITLAIALLPNKTQTSFGNSYPQWEDAFVVQAEKGIINEEYWLQINDIAKTLTDFVKEKHEYLTTLIDSIENLPKDSFEEMLSYILISKEDFDEGLNESIYEKLNKLLKKHRRFHESDWAMGEDELSKVEEVVIALQPKSSNNLYASLFSHRDYDLYDDISEDWGVREEKLNEKRIFAVSQIFKDFGFPGLIQFSKEIESQAKLGSVIAQIDNNTINAWVISECFDNVNTDVNEDLLKSFIYSSFHKKGWGWVETTFNSTWKESVKLIFILSLPFQKDVWLFAKRILNREVDYWKLVRVNVHQGKEDISYAIKQLLKVERFEDVFNCFAISKHINNTIDAELASNALMSFVTKNKKEIDASVSHAISEMIESIQRDDSVPVEKKCGVEWAYLKLIIDFSNMEPKYLYKLMANSPENFCEIISKVYRSESESGIEKFVSEKDKEIASNCWSLLHGWNIPPGLSEQGGMDEGIFKEWVDQVKVISSKAGRYDVAMYELGKVLVYTPKDEGGLWINLAVAKEINSPDSKEIRNGFKIEVYNSRGAHIVDVSGAQEIKLSNIWEVRASELETEALTRFASIAREISIEYLRESEQVKFRYPL</sequence>
<reference evidence="1 2" key="1">
    <citation type="submission" date="2018-05" db="EMBL/GenBank/DDBJ databases">
        <title>Genomic Encyclopedia of Type Strains, Phase IV (KMG-V): Genome sequencing to study the core and pangenomes of soil and plant-associated prokaryotes.</title>
        <authorList>
            <person name="Whitman W."/>
        </authorList>
    </citation>
    <scope>NUCLEOTIDE SEQUENCE [LARGE SCALE GENOMIC DNA]</scope>
    <source>
        <strain evidence="1 2">PNG 92-11</strain>
    </source>
</reference>